<organism evidence="1 2">
    <name type="scientific">Striga asiatica</name>
    <name type="common">Asiatic witchweed</name>
    <name type="synonym">Buchnera asiatica</name>
    <dbReference type="NCBI Taxonomy" id="4170"/>
    <lineage>
        <taxon>Eukaryota</taxon>
        <taxon>Viridiplantae</taxon>
        <taxon>Streptophyta</taxon>
        <taxon>Embryophyta</taxon>
        <taxon>Tracheophyta</taxon>
        <taxon>Spermatophyta</taxon>
        <taxon>Magnoliopsida</taxon>
        <taxon>eudicotyledons</taxon>
        <taxon>Gunneridae</taxon>
        <taxon>Pentapetalae</taxon>
        <taxon>asterids</taxon>
        <taxon>lamiids</taxon>
        <taxon>Lamiales</taxon>
        <taxon>Orobanchaceae</taxon>
        <taxon>Buchnereae</taxon>
        <taxon>Striga</taxon>
    </lineage>
</organism>
<dbReference type="OrthoDB" id="10571486at2759"/>
<dbReference type="Proteomes" id="UP000325081">
    <property type="component" value="Unassembled WGS sequence"/>
</dbReference>
<sequence>MSHTIPSRKRQHAHHSQLVCFYQAHKLESSTKTRCSLANCITNWLSAQPVKPIFVLEWFFLLPEVVAPVNSGIPKASHIRKGANTINCYGLTSPKEAKRSDSYYRKSVANR</sequence>
<reference evidence="2" key="1">
    <citation type="journal article" date="2019" name="Curr. Biol.">
        <title>Genome Sequence of Striga asiatica Provides Insight into the Evolution of Plant Parasitism.</title>
        <authorList>
            <person name="Yoshida S."/>
            <person name="Kim S."/>
            <person name="Wafula E.K."/>
            <person name="Tanskanen J."/>
            <person name="Kim Y.M."/>
            <person name="Honaas L."/>
            <person name="Yang Z."/>
            <person name="Spallek T."/>
            <person name="Conn C.E."/>
            <person name="Ichihashi Y."/>
            <person name="Cheong K."/>
            <person name="Cui S."/>
            <person name="Der J.P."/>
            <person name="Gundlach H."/>
            <person name="Jiao Y."/>
            <person name="Hori C."/>
            <person name="Ishida J.K."/>
            <person name="Kasahara H."/>
            <person name="Kiba T."/>
            <person name="Kim M.S."/>
            <person name="Koo N."/>
            <person name="Laohavisit A."/>
            <person name="Lee Y.H."/>
            <person name="Lumba S."/>
            <person name="McCourt P."/>
            <person name="Mortimer J.C."/>
            <person name="Mutuku J.M."/>
            <person name="Nomura T."/>
            <person name="Sasaki-Sekimoto Y."/>
            <person name="Seto Y."/>
            <person name="Wang Y."/>
            <person name="Wakatake T."/>
            <person name="Sakakibara H."/>
            <person name="Demura T."/>
            <person name="Yamaguchi S."/>
            <person name="Yoneyama K."/>
            <person name="Manabe R.I."/>
            <person name="Nelson D.C."/>
            <person name="Schulman A.H."/>
            <person name="Timko M.P."/>
            <person name="dePamphilis C.W."/>
            <person name="Choi D."/>
            <person name="Shirasu K."/>
        </authorList>
    </citation>
    <scope>NUCLEOTIDE SEQUENCE [LARGE SCALE GENOMIC DNA]</scope>
    <source>
        <strain evidence="2">cv. UVA1</strain>
    </source>
</reference>
<keyword evidence="2" id="KW-1185">Reference proteome</keyword>
<dbReference type="AlphaFoldDB" id="A0A5A7Q2N9"/>
<accession>A0A5A7Q2N9</accession>
<protein>
    <submittedName>
        <fullName evidence="1">NADH-dependent glutamate synthase 1</fullName>
    </submittedName>
</protein>
<evidence type="ECO:0000313" key="1">
    <source>
        <dbReference type="EMBL" id="GER39136.1"/>
    </source>
</evidence>
<comment type="caution">
    <text evidence="1">The sequence shown here is derived from an EMBL/GenBank/DDBJ whole genome shotgun (WGS) entry which is preliminary data.</text>
</comment>
<dbReference type="EMBL" id="BKCP01005572">
    <property type="protein sequence ID" value="GER39136.1"/>
    <property type="molecule type" value="Genomic_DNA"/>
</dbReference>
<proteinExistence type="predicted"/>
<name>A0A5A7Q2N9_STRAF</name>
<evidence type="ECO:0000313" key="2">
    <source>
        <dbReference type="Proteomes" id="UP000325081"/>
    </source>
</evidence>
<gene>
    <name evidence="1" type="ORF">STAS_15677</name>
</gene>